<protein>
    <recommendedName>
        <fullName evidence="3">Apea-like HEPN domain-containing protein</fullName>
    </recommendedName>
</protein>
<evidence type="ECO:0000313" key="1">
    <source>
        <dbReference type="EMBL" id="MBC9247660.1"/>
    </source>
</evidence>
<dbReference type="Proteomes" id="UP000608594">
    <property type="component" value="Unassembled WGS sequence"/>
</dbReference>
<keyword evidence="2" id="KW-1185">Reference proteome</keyword>
<dbReference type="EMBL" id="JACOQL010000004">
    <property type="protein sequence ID" value="MBC9247660.1"/>
    <property type="molecule type" value="Genomic_DNA"/>
</dbReference>
<organism evidence="1 2">
    <name type="scientific">Paracoccus amoyensis</name>
    <dbReference type="NCBI Taxonomy" id="2760093"/>
    <lineage>
        <taxon>Bacteria</taxon>
        <taxon>Pseudomonadati</taxon>
        <taxon>Pseudomonadota</taxon>
        <taxon>Alphaproteobacteria</taxon>
        <taxon>Rhodobacterales</taxon>
        <taxon>Paracoccaceae</taxon>
        <taxon>Paracoccus</taxon>
    </lineage>
</organism>
<proteinExistence type="predicted"/>
<comment type="caution">
    <text evidence="1">The sequence shown here is derived from an EMBL/GenBank/DDBJ whole genome shotgun (WGS) entry which is preliminary data.</text>
</comment>
<reference evidence="1" key="1">
    <citation type="submission" date="2020-08" db="EMBL/GenBank/DDBJ databases">
        <title>Paracoccus amoyensis sp. nov., isolated from the surface seawater at coast of Xiamen, Fujian.</title>
        <authorList>
            <person name="Lyu L."/>
        </authorList>
    </citation>
    <scope>NUCLEOTIDE SEQUENCE</scope>
    <source>
        <strain evidence="1">11-3</strain>
    </source>
</reference>
<dbReference type="RefSeq" id="WP_187794167.1">
    <property type="nucleotide sequence ID" value="NZ_JACOQL010000004.1"/>
</dbReference>
<evidence type="ECO:0008006" key="3">
    <source>
        <dbReference type="Google" id="ProtNLM"/>
    </source>
</evidence>
<accession>A0A926JD53</accession>
<evidence type="ECO:0000313" key="2">
    <source>
        <dbReference type="Proteomes" id="UP000608594"/>
    </source>
</evidence>
<dbReference type="AlphaFoldDB" id="A0A926JD53"/>
<sequence>MTTQIQFLLTYRLEGYVFNPLRPQGLSFSNAATGVEIEIRAGGKEGDFEFGHGNLELRAKISCHATERQIGFVDKFLSERIVDPRETQVPLPYVIRQEEVVSSDGKIANGYSPTSDFLPIDLQALCTSKGEELKKHAVRFVRLLRWLEKAQGPEKICDCSDPRFRLYWRTNQGQYYSVPWPRQESITLTNDGFGGLTWSSEDQQTFSELWINENQHEPLGHQLLREAKEIVEQNHRSALLICYSALEVGIKQHISRCAPDAGWLAMYAPTPPLFKILRDYLPEIHKGKQAVENWAKIRPELKLIDRFVEDRNKLAHRGESISGSLDDYLRITEDLLFAFDVLEGHCWAKSRVSRHFGQLLGWKPTTRESSITIQILE</sequence>
<gene>
    <name evidence="1" type="ORF">H4P12_13315</name>
</gene>
<name>A0A926JD53_9RHOB</name>